<dbReference type="CDD" id="cd18774">
    <property type="entry name" value="PDC2_HK_sensor"/>
    <property type="match status" value="1"/>
</dbReference>
<dbReference type="CDD" id="cd06225">
    <property type="entry name" value="HAMP"/>
    <property type="match status" value="1"/>
</dbReference>
<dbReference type="EMBL" id="WOAA01000015">
    <property type="protein sequence ID" value="MUG67578.1"/>
    <property type="molecule type" value="Genomic_DNA"/>
</dbReference>
<evidence type="ECO:0000256" key="3">
    <source>
        <dbReference type="ARBA" id="ARBA00022481"/>
    </source>
</evidence>
<dbReference type="PROSITE" id="PS50111">
    <property type="entry name" value="CHEMOTAXIS_TRANSDUC_2"/>
    <property type="match status" value="1"/>
</dbReference>
<keyword evidence="2" id="KW-1003">Cell membrane</keyword>
<evidence type="ECO:0000259" key="9">
    <source>
        <dbReference type="PROSITE" id="PS50111"/>
    </source>
</evidence>
<dbReference type="RefSeq" id="WP_155618507.1">
    <property type="nucleotide sequence ID" value="NZ_WOAA01000015.1"/>
</dbReference>
<dbReference type="SMART" id="SM00283">
    <property type="entry name" value="MA"/>
    <property type="match status" value="1"/>
</dbReference>
<dbReference type="InterPro" id="IPR003660">
    <property type="entry name" value="HAMP_dom"/>
</dbReference>
<dbReference type="Gene3D" id="1.10.287.950">
    <property type="entry name" value="Methyl-accepting chemotaxis protein"/>
    <property type="match status" value="1"/>
</dbReference>
<dbReference type="PANTHER" id="PTHR32089:SF114">
    <property type="entry name" value="METHYL-ACCEPTING CHEMOTAXIS PROTEIN MCPB"/>
    <property type="match status" value="1"/>
</dbReference>
<evidence type="ECO:0000313" key="11">
    <source>
        <dbReference type="EMBL" id="MUG67578.1"/>
    </source>
</evidence>
<keyword evidence="3" id="KW-0488">Methylation</keyword>
<accession>A0ABW9T2Q0</accession>
<sequence length="521" mass="56015">MNSPGQPIVTAPYTSASSSETVVTVAQTLEDGEGVMGINLNMDQIRDLVQVQVGREGYTTVVDQTHKFLFHPEYPAGTDAESNGDTEWVARLFEQADGQFSFQHPDSGHWQINYITNEWTGWKIVGVMSNDEVTGAVADIRSTMIWLLAGSLIIGLALAAWNIRSVIEPVRKLREATEIISGGNLAYRLTGFKRNEIGELADNFQQMVDNLRDMIHGVKDMTENVSASSEQLSASAEENTRAIELVTSSVQEVAVGSERQVQAVADGLQRMNEVNGQADTIASTLEEVHYNMQSTAKLAEQGNLAVITTADTMQGIDTVVKDLGGVIEQLTLRTEEISGIIGDIVDISQQTSLLALNASIEAARAGEQGRGFAVVAAEVQKLAKKSEGSAQQITSLIGSVLEEVKRTNEAMRSAEEKVSEGVGAVDVTGRSFSRIKKSVESVTASVAGTTEIAHALASHAAVTKQAVESIREISEQALSNTQSISAASEEQLASMEEVAASASDLSRLSEELQQLVERFKL</sequence>
<dbReference type="InterPro" id="IPR029151">
    <property type="entry name" value="Sensor-like_sf"/>
</dbReference>
<keyword evidence="5" id="KW-0472">Membrane</keyword>
<evidence type="ECO:0000256" key="7">
    <source>
        <dbReference type="ARBA" id="ARBA00029447"/>
    </source>
</evidence>
<dbReference type="Proteomes" id="UP000435177">
    <property type="component" value="Unassembled WGS sequence"/>
</dbReference>
<dbReference type="SUPFAM" id="SSF58104">
    <property type="entry name" value="Methyl-accepting chemotaxis protein (MCP) signaling domain"/>
    <property type="match status" value="1"/>
</dbReference>
<evidence type="ECO:0000256" key="8">
    <source>
        <dbReference type="PROSITE-ProRule" id="PRU00284"/>
    </source>
</evidence>
<organism evidence="11 12">
    <name type="scientific">Paenibacillus campinasensis</name>
    <dbReference type="NCBI Taxonomy" id="66347"/>
    <lineage>
        <taxon>Bacteria</taxon>
        <taxon>Bacillati</taxon>
        <taxon>Bacillota</taxon>
        <taxon>Bacilli</taxon>
        <taxon>Bacillales</taxon>
        <taxon>Paenibacillaceae</taxon>
        <taxon>Paenibacillus</taxon>
    </lineage>
</organism>
<keyword evidence="4" id="KW-0145">Chemotaxis</keyword>
<dbReference type="InterPro" id="IPR004089">
    <property type="entry name" value="MCPsignal_dom"/>
</dbReference>
<evidence type="ECO:0000259" key="10">
    <source>
        <dbReference type="PROSITE" id="PS50885"/>
    </source>
</evidence>
<dbReference type="Gene3D" id="3.30.450.20">
    <property type="entry name" value="PAS domain"/>
    <property type="match status" value="2"/>
</dbReference>
<feature type="domain" description="Methyl-accepting transducer" evidence="9">
    <location>
        <begin position="235"/>
        <end position="474"/>
    </location>
</feature>
<dbReference type="InterPro" id="IPR004090">
    <property type="entry name" value="Chemotax_Me-accpt_rcpt"/>
</dbReference>
<comment type="subcellular location">
    <subcellularLocation>
        <location evidence="1">Cell membrane</location>
    </subcellularLocation>
</comment>
<evidence type="ECO:0000256" key="6">
    <source>
        <dbReference type="ARBA" id="ARBA00023224"/>
    </source>
</evidence>
<comment type="similarity">
    <text evidence="7">Belongs to the methyl-accepting chemotaxis (MCP) protein family.</text>
</comment>
<protein>
    <submittedName>
        <fullName evidence="11">HAMP domain-containing protein</fullName>
    </submittedName>
</protein>
<evidence type="ECO:0000256" key="2">
    <source>
        <dbReference type="ARBA" id="ARBA00022475"/>
    </source>
</evidence>
<dbReference type="PANTHER" id="PTHR32089">
    <property type="entry name" value="METHYL-ACCEPTING CHEMOTAXIS PROTEIN MCPB"/>
    <property type="match status" value="1"/>
</dbReference>
<feature type="domain" description="HAMP" evidence="10">
    <location>
        <begin position="164"/>
        <end position="216"/>
    </location>
</feature>
<name>A0ABW9T2Q0_9BACL</name>
<dbReference type="SMART" id="SM00304">
    <property type="entry name" value="HAMP"/>
    <property type="match status" value="1"/>
</dbReference>
<evidence type="ECO:0000313" key="12">
    <source>
        <dbReference type="Proteomes" id="UP000435177"/>
    </source>
</evidence>
<keyword evidence="12" id="KW-1185">Reference proteome</keyword>
<dbReference type="Pfam" id="PF00672">
    <property type="entry name" value="HAMP"/>
    <property type="match status" value="1"/>
</dbReference>
<proteinExistence type="inferred from homology"/>
<gene>
    <name evidence="11" type="ORF">GNP94_16435</name>
</gene>
<dbReference type="PROSITE" id="PS50885">
    <property type="entry name" value="HAMP"/>
    <property type="match status" value="1"/>
</dbReference>
<evidence type="ECO:0000256" key="1">
    <source>
        <dbReference type="ARBA" id="ARBA00004236"/>
    </source>
</evidence>
<dbReference type="Pfam" id="PF00015">
    <property type="entry name" value="MCPsignal"/>
    <property type="match status" value="1"/>
</dbReference>
<evidence type="ECO:0000256" key="4">
    <source>
        <dbReference type="ARBA" id="ARBA00022500"/>
    </source>
</evidence>
<dbReference type="PRINTS" id="PR00260">
    <property type="entry name" value="CHEMTRNSDUCR"/>
</dbReference>
<evidence type="ECO:0000256" key="5">
    <source>
        <dbReference type="ARBA" id="ARBA00023136"/>
    </source>
</evidence>
<comment type="caution">
    <text evidence="11">The sequence shown here is derived from an EMBL/GenBank/DDBJ whole genome shotgun (WGS) entry which is preliminary data.</text>
</comment>
<reference evidence="11 12" key="1">
    <citation type="submission" date="2019-11" db="EMBL/GenBank/DDBJ databases">
        <title>Draft genome sequences of five Paenibacillus species of dairy origin.</title>
        <authorList>
            <person name="Olajide A.M."/>
            <person name="Chen S."/>
            <person name="Lapointe G."/>
        </authorList>
    </citation>
    <scope>NUCLEOTIDE SEQUENCE [LARGE SCALE GENOMIC DNA]</scope>
    <source>
        <strain evidence="11 12">3CS1</strain>
    </source>
</reference>
<dbReference type="SUPFAM" id="SSF103190">
    <property type="entry name" value="Sensory domain-like"/>
    <property type="match status" value="1"/>
</dbReference>
<keyword evidence="6 8" id="KW-0807">Transducer</keyword>